<protein>
    <submittedName>
        <fullName evidence="1">Uncharacterized protein</fullName>
    </submittedName>
</protein>
<evidence type="ECO:0000313" key="1">
    <source>
        <dbReference type="EMBL" id="EEG70032.1"/>
    </source>
</evidence>
<dbReference type="AlphaFoldDB" id="C0BV59"/>
<dbReference type="Proteomes" id="UP000003875">
    <property type="component" value="Unassembled WGS sequence"/>
</dbReference>
<dbReference type="EMBL" id="ABXX02000006">
    <property type="protein sequence ID" value="EEG70032.1"/>
    <property type="molecule type" value="Genomic_DNA"/>
</dbReference>
<organism evidence="1 2">
    <name type="scientific">Bifidobacterium pseudocatenulatum DSM 20438 = JCM 1200 = LMG 10505</name>
    <dbReference type="NCBI Taxonomy" id="547043"/>
    <lineage>
        <taxon>Bacteria</taxon>
        <taxon>Bacillati</taxon>
        <taxon>Actinomycetota</taxon>
        <taxon>Actinomycetes</taxon>
        <taxon>Bifidobacteriales</taxon>
        <taxon>Bifidobacteriaceae</taxon>
        <taxon>Bifidobacterium</taxon>
    </lineage>
</organism>
<gene>
    <name evidence="1" type="ORF">BIFPSEUDO_04301</name>
</gene>
<comment type="caution">
    <text evidence="1">The sequence shown here is derived from an EMBL/GenBank/DDBJ whole genome shotgun (WGS) entry which is preliminary data.</text>
</comment>
<reference evidence="1 2" key="1">
    <citation type="submission" date="2009-02" db="EMBL/GenBank/DDBJ databases">
        <title>Draft genome sequence of Bifidobacterium pseudocatenulatum (DSM 20438).</title>
        <authorList>
            <person name="Sudarsanam P."/>
            <person name="Ley R."/>
            <person name="Guruge J."/>
            <person name="Turnbaugh P.J."/>
            <person name="Mahowald M."/>
            <person name="Liep D."/>
            <person name="Gordon J."/>
        </authorList>
    </citation>
    <scope>NUCLEOTIDE SEQUENCE [LARGE SCALE GENOMIC DNA]</scope>
    <source>
        <strain evidence="1 2">DSM 20438</strain>
    </source>
</reference>
<proteinExistence type="predicted"/>
<evidence type="ECO:0000313" key="2">
    <source>
        <dbReference type="Proteomes" id="UP000003875"/>
    </source>
</evidence>
<sequence>MPSPTVMLFGSGMIAHLRVFSLAIDSPFDCRLSISILDCDSRIAGIAGSGFPELLRLFQSA</sequence>
<name>C0BV59_BIFPS</name>
<accession>C0BV59</accession>
<reference evidence="1 2" key="2">
    <citation type="submission" date="2009-02" db="EMBL/GenBank/DDBJ databases">
        <authorList>
            <person name="Fulton L."/>
            <person name="Clifton S."/>
            <person name="Fulton B."/>
            <person name="Xu J."/>
            <person name="Minx P."/>
            <person name="Pepin K.H."/>
            <person name="Johnson M."/>
            <person name="Bhonagiri V."/>
            <person name="Nash W.E."/>
            <person name="Mardis E.R."/>
            <person name="Wilson R.K."/>
        </authorList>
    </citation>
    <scope>NUCLEOTIDE SEQUENCE [LARGE SCALE GENOMIC DNA]</scope>
    <source>
        <strain evidence="1 2">DSM 20438</strain>
    </source>
</reference>